<comment type="caution">
    <text evidence="1">The sequence shown here is derived from an EMBL/GenBank/DDBJ whole genome shotgun (WGS) entry which is preliminary data.</text>
</comment>
<name>A0A3S3P874_9MAGN</name>
<dbReference type="Pfam" id="PF14009">
    <property type="entry name" value="PADRE"/>
    <property type="match status" value="1"/>
</dbReference>
<proteinExistence type="predicted"/>
<keyword evidence="2" id="KW-1185">Reference proteome</keyword>
<reference evidence="1 2" key="1">
    <citation type="journal article" date="2019" name="Nat. Plants">
        <title>Stout camphor tree genome fills gaps in understanding of flowering plant genome evolution.</title>
        <authorList>
            <person name="Chaw S.M."/>
            <person name="Liu Y.C."/>
            <person name="Wu Y.W."/>
            <person name="Wang H.Y."/>
            <person name="Lin C.I."/>
            <person name="Wu C.S."/>
            <person name="Ke H.M."/>
            <person name="Chang L.Y."/>
            <person name="Hsu C.Y."/>
            <person name="Yang H.T."/>
            <person name="Sudianto E."/>
            <person name="Hsu M.H."/>
            <person name="Wu K.P."/>
            <person name="Wang L.N."/>
            <person name="Leebens-Mack J.H."/>
            <person name="Tsai I.J."/>
        </authorList>
    </citation>
    <scope>NUCLEOTIDE SEQUENCE [LARGE SCALE GENOMIC DNA]</scope>
    <source>
        <strain evidence="2">cv. Chaw 1501</strain>
        <tissue evidence="1">Young leaves</tissue>
    </source>
</reference>
<accession>A0A3S3P874</accession>
<dbReference type="AlphaFoldDB" id="A0A3S3P874"/>
<dbReference type="InterPro" id="IPR025322">
    <property type="entry name" value="PADRE_dom"/>
</dbReference>
<dbReference type="PANTHER" id="PTHR33052">
    <property type="entry name" value="DUF4228 DOMAIN PROTEIN-RELATED"/>
    <property type="match status" value="1"/>
</dbReference>
<evidence type="ECO:0000313" key="2">
    <source>
        <dbReference type="Proteomes" id="UP000283530"/>
    </source>
</evidence>
<evidence type="ECO:0000313" key="1">
    <source>
        <dbReference type="EMBL" id="RWR95654.1"/>
    </source>
</evidence>
<sequence>MGNCASQQTTEQRKSISSTAKVIHMDGKLQEFKQPIKAHHIISQNPKCFLCSSESMLLDSVVPQMKEDEELQLGQIYFLMPLKFSQSPLSLPDLCALAIKASAALPSLPHQSRPSRPECKTLLPSDDLGPCKSRHHPFSFVTR</sequence>
<dbReference type="EMBL" id="QPKB01000011">
    <property type="protein sequence ID" value="RWR95654.1"/>
    <property type="molecule type" value="Genomic_DNA"/>
</dbReference>
<dbReference type="Proteomes" id="UP000283530">
    <property type="component" value="Unassembled WGS sequence"/>
</dbReference>
<protein>
    <recommendedName>
        <fullName evidence="3">DUF4228 domain-containing protein</fullName>
    </recommendedName>
</protein>
<dbReference type="OrthoDB" id="1919386at2759"/>
<evidence type="ECO:0008006" key="3">
    <source>
        <dbReference type="Google" id="ProtNLM"/>
    </source>
</evidence>
<gene>
    <name evidence="1" type="ORF">CKAN_02500800</name>
</gene>
<organism evidence="1 2">
    <name type="scientific">Cinnamomum micranthum f. kanehirae</name>
    <dbReference type="NCBI Taxonomy" id="337451"/>
    <lineage>
        <taxon>Eukaryota</taxon>
        <taxon>Viridiplantae</taxon>
        <taxon>Streptophyta</taxon>
        <taxon>Embryophyta</taxon>
        <taxon>Tracheophyta</taxon>
        <taxon>Spermatophyta</taxon>
        <taxon>Magnoliopsida</taxon>
        <taxon>Magnoliidae</taxon>
        <taxon>Laurales</taxon>
        <taxon>Lauraceae</taxon>
        <taxon>Cinnamomum</taxon>
    </lineage>
</organism>